<keyword evidence="1" id="KW-0472">Membrane</keyword>
<keyword evidence="1" id="KW-1133">Transmembrane helix</keyword>
<name>A0AAQ3WHL2_PASNO</name>
<protein>
    <recommendedName>
        <fullName evidence="2">DUF4220 domain-containing protein</fullName>
    </recommendedName>
</protein>
<dbReference type="EMBL" id="CP144747">
    <property type="protein sequence ID" value="WVZ61827.1"/>
    <property type="molecule type" value="Genomic_DNA"/>
</dbReference>
<evidence type="ECO:0000256" key="1">
    <source>
        <dbReference type="SAM" id="Phobius"/>
    </source>
</evidence>
<evidence type="ECO:0000259" key="2">
    <source>
        <dbReference type="Pfam" id="PF13968"/>
    </source>
</evidence>
<dbReference type="Proteomes" id="UP001341281">
    <property type="component" value="Chromosome 03"/>
</dbReference>
<evidence type="ECO:0000313" key="3">
    <source>
        <dbReference type="EMBL" id="WVZ61827.1"/>
    </source>
</evidence>
<reference evidence="3 4" key="1">
    <citation type="submission" date="2024-02" db="EMBL/GenBank/DDBJ databases">
        <title>High-quality chromosome-scale genome assembly of Pensacola bahiagrass (Paspalum notatum Flugge var. saurae).</title>
        <authorList>
            <person name="Vega J.M."/>
            <person name="Podio M."/>
            <person name="Orjuela J."/>
            <person name="Siena L.A."/>
            <person name="Pessino S.C."/>
            <person name="Combes M.C."/>
            <person name="Mariac C."/>
            <person name="Albertini E."/>
            <person name="Pupilli F."/>
            <person name="Ortiz J.P.A."/>
            <person name="Leblanc O."/>
        </authorList>
    </citation>
    <scope>NUCLEOTIDE SEQUENCE [LARGE SCALE GENOMIC DNA]</scope>
    <source>
        <strain evidence="3">R1</strain>
        <tissue evidence="3">Leaf</tissue>
    </source>
</reference>
<keyword evidence="1" id="KW-0812">Transmembrane</keyword>
<dbReference type="Pfam" id="PF13968">
    <property type="entry name" value="DUF4220"/>
    <property type="match status" value="1"/>
</dbReference>
<gene>
    <name evidence="3" type="ORF">U9M48_011642</name>
</gene>
<dbReference type="AlphaFoldDB" id="A0AAQ3WHL2"/>
<proteinExistence type="predicted"/>
<feature type="transmembrane region" description="Helical" evidence="1">
    <location>
        <begin position="120"/>
        <end position="144"/>
    </location>
</feature>
<feature type="domain" description="DUF4220" evidence="2">
    <location>
        <begin position="29"/>
        <end position="240"/>
    </location>
</feature>
<dbReference type="PANTHER" id="PTHR31325">
    <property type="entry name" value="OS01G0798800 PROTEIN-RELATED"/>
    <property type="match status" value="1"/>
</dbReference>
<sequence length="419" mass="46804">MKGYNFLIVGQIEAYNYLAPSITIDMISWDCCGDSEDGKALKDVCLSYALFRQFMTRLYFGVACPKASPLKTQDFFIKKLLPPQGDFERAFRIIEVELGFCYDFFFTKYHYFNILSTHSVASLFVVLAVLGRTILIIMVGVLTFRRSLVLGAPYPIIEVHSTSTDYIITLLVLGIALIVEPLQAALYLASDCAQVSHACRYANKNSYAANAFIGKVIGVLRRLIISGQLKNKIGQRSVISGLKPSVKVSDGVKKAIASSIRSTCELLPYDEADIKDLTKMVKEDVKEGLEPSMPFLVVAARKLSSFVTEHLSEALPSWLILKLMKKLSYDDMNRLVAPQEGDDPINILKKGINLGKQLDSSMTNGAELWQKLGEFWAKTIVSVACSHSMVKQHMEHLEKWRGVPHPYLGSAFSCRHPRP</sequence>
<dbReference type="InterPro" id="IPR025315">
    <property type="entry name" value="DUF4220"/>
</dbReference>
<organism evidence="3 4">
    <name type="scientific">Paspalum notatum var. saurae</name>
    <dbReference type="NCBI Taxonomy" id="547442"/>
    <lineage>
        <taxon>Eukaryota</taxon>
        <taxon>Viridiplantae</taxon>
        <taxon>Streptophyta</taxon>
        <taxon>Embryophyta</taxon>
        <taxon>Tracheophyta</taxon>
        <taxon>Spermatophyta</taxon>
        <taxon>Magnoliopsida</taxon>
        <taxon>Liliopsida</taxon>
        <taxon>Poales</taxon>
        <taxon>Poaceae</taxon>
        <taxon>PACMAD clade</taxon>
        <taxon>Panicoideae</taxon>
        <taxon>Andropogonodae</taxon>
        <taxon>Paspaleae</taxon>
        <taxon>Paspalinae</taxon>
        <taxon>Paspalum</taxon>
    </lineage>
</organism>
<evidence type="ECO:0000313" key="4">
    <source>
        <dbReference type="Proteomes" id="UP001341281"/>
    </source>
</evidence>
<keyword evidence="4" id="KW-1185">Reference proteome</keyword>
<accession>A0AAQ3WHL2</accession>